<sequence>MRIHGLPDDILRIVLRKSLHRGSDKLEAFKSNLVWLSVCQRWRGLAIPMVYSNLYVQFGERIVRKFGADSRDRSGEEPTDAAIKTNLDLISAVGCTSMARSADIAVGFTINPIPGFRKVAERLRIVSSEWKRITTLNVFVFPDTSNSSIHRVDVSGYSDHISEVSDVVAALMPDVCQLNWKGSNYSRIANALHGELARRYYKTLEEIDSMYPIVAPSGRRFERLKKLNICNSIVSDNQYPNVNAGELEKLTLRNVPSDHSWASFSSNNDGSVIEFAKLNNLTLAYNSVYKEEDNVVQHRDGHPWTLQLPALGNLSITCYVNICPLFEYMVLPPRMRTIFIGMPLEAYQRIAHVALATAESIVLKVNYISQYSPSGFAAINRILESARGSDEVGLDITDSGSPILPEFITCTALTRLCITASTNVDTMLGFFQHLPNLTKLVVHNLMLDDIQSDLSIPDASSHTPVEPLDTKLNILAINYNKNQYSPDMAVAVAKYMLLKVPMLAQFNVAQIPRQPIVDFVETFAQWYPHLSNDWIKVYEGREYSGLRWML</sequence>
<protein>
    <submittedName>
        <fullName evidence="1">Uncharacterized protein</fullName>
    </submittedName>
</protein>
<dbReference type="Proteomes" id="UP001143981">
    <property type="component" value="Unassembled WGS sequence"/>
</dbReference>
<dbReference type="InterPro" id="IPR032675">
    <property type="entry name" value="LRR_dom_sf"/>
</dbReference>
<gene>
    <name evidence="1" type="ORF">LPJ61_004597</name>
</gene>
<proteinExistence type="predicted"/>
<dbReference type="EMBL" id="JANBOI010001117">
    <property type="protein sequence ID" value="KAJ1727384.1"/>
    <property type="molecule type" value="Genomic_DNA"/>
</dbReference>
<reference evidence="1" key="1">
    <citation type="submission" date="2022-07" db="EMBL/GenBank/DDBJ databases">
        <title>Phylogenomic reconstructions and comparative analyses of Kickxellomycotina fungi.</title>
        <authorList>
            <person name="Reynolds N.K."/>
            <person name="Stajich J.E."/>
            <person name="Barry K."/>
            <person name="Grigoriev I.V."/>
            <person name="Crous P."/>
            <person name="Smith M.E."/>
        </authorList>
    </citation>
    <scope>NUCLEOTIDE SEQUENCE</scope>
    <source>
        <strain evidence="1">BCRC 34381</strain>
    </source>
</reference>
<keyword evidence="2" id="KW-1185">Reference proteome</keyword>
<accession>A0A9W7Y4J3</accession>
<dbReference type="OrthoDB" id="5547667at2759"/>
<dbReference type="Gene3D" id="3.80.10.10">
    <property type="entry name" value="Ribonuclease Inhibitor"/>
    <property type="match status" value="1"/>
</dbReference>
<dbReference type="AlphaFoldDB" id="A0A9W7Y4J3"/>
<evidence type="ECO:0000313" key="1">
    <source>
        <dbReference type="EMBL" id="KAJ1727384.1"/>
    </source>
</evidence>
<comment type="caution">
    <text evidence="1">The sequence shown here is derived from an EMBL/GenBank/DDBJ whole genome shotgun (WGS) entry which is preliminary data.</text>
</comment>
<organism evidence="1 2">
    <name type="scientific">Coemansia biformis</name>
    <dbReference type="NCBI Taxonomy" id="1286918"/>
    <lineage>
        <taxon>Eukaryota</taxon>
        <taxon>Fungi</taxon>
        <taxon>Fungi incertae sedis</taxon>
        <taxon>Zoopagomycota</taxon>
        <taxon>Kickxellomycotina</taxon>
        <taxon>Kickxellomycetes</taxon>
        <taxon>Kickxellales</taxon>
        <taxon>Kickxellaceae</taxon>
        <taxon>Coemansia</taxon>
    </lineage>
</organism>
<dbReference type="SUPFAM" id="SSF52047">
    <property type="entry name" value="RNI-like"/>
    <property type="match status" value="1"/>
</dbReference>
<name>A0A9W7Y4J3_9FUNG</name>
<evidence type="ECO:0000313" key="2">
    <source>
        <dbReference type="Proteomes" id="UP001143981"/>
    </source>
</evidence>